<dbReference type="GO" id="GO:0005879">
    <property type="term" value="C:axonemal microtubule"/>
    <property type="evidence" value="ECO:0007669"/>
    <property type="project" value="TreeGrafter"/>
</dbReference>
<evidence type="ECO:0000256" key="5">
    <source>
        <dbReference type="ARBA" id="ARBA00023273"/>
    </source>
</evidence>
<dbReference type="Proteomes" id="UP000264820">
    <property type="component" value="Unplaced"/>
</dbReference>
<dbReference type="GO" id="GO:0001669">
    <property type="term" value="C:acrosomal vesicle"/>
    <property type="evidence" value="ECO:0007669"/>
    <property type="project" value="TreeGrafter"/>
</dbReference>
<evidence type="ECO:0000256" key="1">
    <source>
        <dbReference type="ARBA" id="ARBA00004138"/>
    </source>
</evidence>
<organism evidence="9 10">
    <name type="scientific">Hippocampus comes</name>
    <name type="common">Tiger tail seahorse</name>
    <dbReference type="NCBI Taxonomy" id="109280"/>
    <lineage>
        <taxon>Eukaryota</taxon>
        <taxon>Metazoa</taxon>
        <taxon>Chordata</taxon>
        <taxon>Craniata</taxon>
        <taxon>Vertebrata</taxon>
        <taxon>Euteleostomi</taxon>
        <taxon>Actinopterygii</taxon>
        <taxon>Neopterygii</taxon>
        <taxon>Teleostei</taxon>
        <taxon>Neoteleostei</taxon>
        <taxon>Acanthomorphata</taxon>
        <taxon>Syngnathiaria</taxon>
        <taxon>Syngnathiformes</taxon>
        <taxon>Syngnathoidei</taxon>
        <taxon>Syngnathidae</taxon>
        <taxon>Hippocampus</taxon>
    </lineage>
</organism>
<proteinExistence type="predicted"/>
<feature type="coiled-coil region" evidence="6">
    <location>
        <begin position="157"/>
        <end position="242"/>
    </location>
</feature>
<dbReference type="RefSeq" id="XP_019714312.1">
    <property type="nucleotide sequence ID" value="XM_019858753.1"/>
</dbReference>
<sequence>MAGELYPLESIHNFIEKTVIIEKPQRYVSKFRPTVLEETKPTNYMKTMGPTRLDVPIPTNYLKKHSKEPKLPEIKQVKTHYICSSKKPAVPTGPFLPPVTTPTKRKTTTPKGPKQTPCVVDTNKGHKEYHNRNSGLVPVYIRKKDYGEVPNYLMRRKAKHQKALEEYNINLKKQEEHETMKYLSDMECQAIVEDLKQKYNELNAEYQRLPFMIDTPSMKTRKVRLEVEMKQLEDDIKLLNRLESICKNK</sequence>
<reference evidence="9" key="1">
    <citation type="submission" date="2025-08" db="UniProtKB">
        <authorList>
            <consortium name="Ensembl"/>
        </authorList>
    </citation>
    <scope>IDENTIFICATION</scope>
</reference>
<dbReference type="InterPro" id="IPR052102">
    <property type="entry name" value="Enkurin_domain-protein"/>
</dbReference>
<dbReference type="AlphaFoldDB" id="A0A3Q2ZAF0"/>
<comment type="subcellular location">
    <subcellularLocation>
        <location evidence="1">Cell projection</location>
        <location evidence="1">Cilium</location>
    </subcellularLocation>
    <subcellularLocation>
        <location evidence="2">Cytoplasm</location>
        <location evidence="2">Cytoskeleton</location>
    </subcellularLocation>
</comment>
<evidence type="ECO:0000259" key="8">
    <source>
        <dbReference type="PROSITE" id="PS51665"/>
    </source>
</evidence>
<name>A0A3Q2ZAF0_HIPCM</name>
<evidence type="ECO:0000256" key="2">
    <source>
        <dbReference type="ARBA" id="ARBA00004245"/>
    </source>
</evidence>
<dbReference type="InterPro" id="IPR027012">
    <property type="entry name" value="Enkurin_dom"/>
</dbReference>
<feature type="domain" description="Enkurin" evidence="8">
    <location>
        <begin position="155"/>
        <end position="247"/>
    </location>
</feature>
<dbReference type="STRING" id="109280.ENSHCOP00000027925"/>
<dbReference type="PANTHER" id="PTHR21490">
    <property type="entry name" value="ENKURIN-RELATED"/>
    <property type="match status" value="1"/>
</dbReference>
<keyword evidence="10" id="KW-1185">Reference proteome</keyword>
<dbReference type="KEGG" id="hcq:109508787"/>
<keyword evidence="3" id="KW-0963">Cytoplasm</keyword>
<evidence type="ECO:0000313" key="10">
    <source>
        <dbReference type="Proteomes" id="UP000264820"/>
    </source>
</evidence>
<reference evidence="9" key="2">
    <citation type="submission" date="2025-09" db="UniProtKB">
        <authorList>
            <consortium name="Ensembl"/>
        </authorList>
    </citation>
    <scope>IDENTIFICATION</scope>
</reference>
<evidence type="ECO:0000256" key="7">
    <source>
        <dbReference type="SAM" id="MobiDB-lite"/>
    </source>
</evidence>
<accession>A0A3Q2ZAF0</accession>
<dbReference type="Pfam" id="PF13864">
    <property type="entry name" value="Enkurin"/>
    <property type="match status" value="1"/>
</dbReference>
<evidence type="ECO:0000256" key="4">
    <source>
        <dbReference type="ARBA" id="ARBA00023212"/>
    </source>
</evidence>
<dbReference type="Ensembl" id="ENSHCOT00000028455.1">
    <property type="protein sequence ID" value="ENSHCOP00000027925.1"/>
    <property type="gene ID" value="ENSHCOG00000000798.1"/>
</dbReference>
<evidence type="ECO:0000256" key="6">
    <source>
        <dbReference type="SAM" id="Coils"/>
    </source>
</evidence>
<protein>
    <submittedName>
        <fullName evidence="9">Enkurin, TRPC channel interacting protein</fullName>
    </submittedName>
</protein>
<dbReference type="OrthoDB" id="2123594at2759"/>
<evidence type="ECO:0000256" key="3">
    <source>
        <dbReference type="ARBA" id="ARBA00022490"/>
    </source>
</evidence>
<dbReference type="GeneID" id="109508787"/>
<evidence type="ECO:0000313" key="9">
    <source>
        <dbReference type="Ensembl" id="ENSHCOP00000027925.1"/>
    </source>
</evidence>
<dbReference type="PROSITE" id="PS51665">
    <property type="entry name" value="ENKURIN"/>
    <property type="match status" value="1"/>
</dbReference>
<feature type="region of interest" description="Disordered" evidence="7">
    <location>
        <begin position="93"/>
        <end position="131"/>
    </location>
</feature>
<keyword evidence="6" id="KW-0175">Coiled coil</keyword>
<keyword evidence="5" id="KW-0966">Cell projection</keyword>
<dbReference type="GeneTree" id="ENSGT00940000153866"/>
<dbReference type="GO" id="GO:0005516">
    <property type="term" value="F:calmodulin binding"/>
    <property type="evidence" value="ECO:0007669"/>
    <property type="project" value="TreeGrafter"/>
</dbReference>
<dbReference type="PANTHER" id="PTHR21490:SF0">
    <property type="entry name" value="ENKURIN"/>
    <property type="match status" value="1"/>
</dbReference>
<dbReference type="OMA" id="AICAIMQ"/>
<keyword evidence="4" id="KW-0206">Cytoskeleton</keyword>